<dbReference type="Gene3D" id="2.70.160.11">
    <property type="entry name" value="Hnrnp arginine n-methyltransferase1"/>
    <property type="match status" value="1"/>
</dbReference>
<dbReference type="AlphaFoldDB" id="A0A9P1BW80"/>
<evidence type="ECO:0000313" key="2">
    <source>
        <dbReference type="EMBL" id="CAI3980596.1"/>
    </source>
</evidence>
<protein>
    <submittedName>
        <fullName evidence="3">Glycosyltransferase 25 family member</fullName>
    </submittedName>
</protein>
<reference evidence="2" key="1">
    <citation type="submission" date="2022-10" db="EMBL/GenBank/DDBJ databases">
        <authorList>
            <person name="Chen Y."/>
            <person name="Dougan E. K."/>
            <person name="Chan C."/>
            <person name="Rhodes N."/>
            <person name="Thang M."/>
        </authorList>
    </citation>
    <scope>NUCLEOTIDE SEQUENCE</scope>
</reference>
<keyword evidence="4" id="KW-1185">Reference proteome</keyword>
<dbReference type="EMBL" id="CAMXCT020000569">
    <property type="protein sequence ID" value="CAL1133971.1"/>
    <property type="molecule type" value="Genomic_DNA"/>
</dbReference>
<organism evidence="2">
    <name type="scientific">Cladocopium goreaui</name>
    <dbReference type="NCBI Taxonomy" id="2562237"/>
    <lineage>
        <taxon>Eukaryota</taxon>
        <taxon>Sar</taxon>
        <taxon>Alveolata</taxon>
        <taxon>Dinophyceae</taxon>
        <taxon>Suessiales</taxon>
        <taxon>Symbiodiniaceae</taxon>
        <taxon>Cladocopium</taxon>
    </lineage>
</organism>
<accession>A0A9P1BW80</accession>
<proteinExistence type="predicted"/>
<dbReference type="EMBL" id="CAMXCT030000569">
    <property type="protein sequence ID" value="CAL4767908.1"/>
    <property type="molecule type" value="Genomic_DNA"/>
</dbReference>
<dbReference type="InterPro" id="IPR002654">
    <property type="entry name" value="Glyco_trans_25"/>
</dbReference>
<reference evidence="3 4" key="2">
    <citation type="submission" date="2024-05" db="EMBL/GenBank/DDBJ databases">
        <authorList>
            <person name="Chen Y."/>
            <person name="Shah S."/>
            <person name="Dougan E. K."/>
            <person name="Thang M."/>
            <person name="Chan C."/>
        </authorList>
    </citation>
    <scope>NUCLEOTIDE SEQUENCE [LARGE SCALE GENOMIC DNA]</scope>
</reference>
<evidence type="ECO:0000259" key="1">
    <source>
        <dbReference type="Pfam" id="PF01755"/>
    </source>
</evidence>
<sequence>MVDLSVVFWDSLPGRVHRQGPVGAAKVMIYAMLTGRISDAIHLDLQQASNLVDFMEGAENSSALCAMMDDRSNPETYQVSRVADRLRENRVASLCTVTLMWGLDGAPYKSDLDIHTWVNGVELYYGVRTVGKCKLDFDANASTIEKNPAENISLNQTGTFTFCVNNFNNRDAADVPFKVIVRKSGQEVAEHNAIWPKSRKKGDKMVVCTVTVTPQDLQETEVEMSEAEQKKLLAKEAEWARLFGEPKAYLACEAQVQFLKTVLTDPKAAVAKGAQQVFEQLLTAKPQAKKPSLAERCKLEKLEGFIEHVTSRKCRVEVLIRNFVPAYVTRLETTTDVLKNQLAVNVFHRKFELPMAPRSDEPGTARLDETWNLAPKAVVRGFVQVHQQWFMVLEKARLPKNQEAWPLAGGMYPTNLKAEVHHHRSKWTSFHALVTPEASDVSNPLVGSMLVGFPKFHFLLDGKEVTVIVQCTDCLGRLTDYLNTLDVRVAGPTSGTDKDQADRNRAVASASASTATVATEIGWKSLAHVYCMNLDHRPERWEFMQRQFQRLRLPVERFSAVNGRQLDVPELAMNGIIAMEALPRYYLPDEQKLFGTDLTAGAIGCALSHMLIWRDIVRRCAEDGVDPRAPFLVIEDDCQFCPEFSESLLLERLSHVPEDWQIVYLGGQDLLRRQHLYEVGKGVRRLYKGFRETTAYVINDAGAKACLEVSVPLHWQIDTHMNDESLREGLKPPRPGHQDHTMHPRGYFLWPGIVAQQREGFPTDVQKMEHDCLLSFVSEAFEVFDFDFSAPCLSRRRRCAVPITVAFPEALEAHGVALWFDAQLFEDVTLSTSVEGGSGAPREHWRQAALCFRSPLKLESRLELEWHHDEDAIWVTLPRNAEKSYAGKPPMCRCGLHAGTARRRLGMTDWHMEIMEIPPGCRAAALVFGDGPQLPLLLAERGYSPVISVGRGLLNATLVQKFARHHQRSEIRVALKTGELVPLLDTAQVQGRKRPAGAMKADNETDSEDAAFDFLMLAQNLLQDYPAEHWSAFTEAWYEELSEDWAFPHLLQAAHDASELKTALEMAGYEASMVEASPALCLKCCAFDSEWLDRRLRPLPEDSTPWRGLDLRALNQLHAGQRSVDLWPLLSLQLLVVSSPQRELGRFSLFQQQEEVELDLECQRISHGILFWLEAEALSVDWYQVLISKDQKTLSELRQDEKEARCPNCE</sequence>
<evidence type="ECO:0000313" key="4">
    <source>
        <dbReference type="Proteomes" id="UP001152797"/>
    </source>
</evidence>
<dbReference type="Pfam" id="PF01755">
    <property type="entry name" value="Glyco_transf_25"/>
    <property type="match status" value="1"/>
</dbReference>
<dbReference type="EMBL" id="CAMXCT010000569">
    <property type="protein sequence ID" value="CAI3980596.1"/>
    <property type="molecule type" value="Genomic_DNA"/>
</dbReference>
<dbReference type="OrthoDB" id="415953at2759"/>
<gene>
    <name evidence="2" type="ORF">C1SCF055_LOCUS8459</name>
</gene>
<dbReference type="Proteomes" id="UP001152797">
    <property type="component" value="Unassembled WGS sequence"/>
</dbReference>
<feature type="domain" description="Glycosyl transferase family 25" evidence="1">
    <location>
        <begin position="528"/>
        <end position="721"/>
    </location>
</feature>
<comment type="caution">
    <text evidence="2">The sequence shown here is derived from an EMBL/GenBank/DDBJ whole genome shotgun (WGS) entry which is preliminary data.</text>
</comment>
<name>A0A9P1BW80_9DINO</name>
<evidence type="ECO:0000313" key="3">
    <source>
        <dbReference type="EMBL" id="CAL4767908.1"/>
    </source>
</evidence>
<dbReference type="CDD" id="cd06532">
    <property type="entry name" value="Glyco_transf_25"/>
    <property type="match status" value="1"/>
</dbReference>